<evidence type="ECO:0000313" key="7">
    <source>
        <dbReference type="EMBL" id="KAF7333517.1"/>
    </source>
</evidence>
<dbReference type="EMBL" id="JACAZI010000029">
    <property type="protein sequence ID" value="KAF7333517.1"/>
    <property type="molecule type" value="Genomic_DNA"/>
</dbReference>
<dbReference type="GO" id="GO:0008270">
    <property type="term" value="F:zinc ion binding"/>
    <property type="evidence" value="ECO:0007669"/>
    <property type="project" value="UniProtKB-KW"/>
</dbReference>
<feature type="compositionally biased region" description="Polar residues" evidence="5">
    <location>
        <begin position="63"/>
        <end position="75"/>
    </location>
</feature>
<reference evidence="7" key="1">
    <citation type="submission" date="2020-05" db="EMBL/GenBank/DDBJ databases">
        <title>Mycena genomes resolve the evolution of fungal bioluminescence.</title>
        <authorList>
            <person name="Tsai I.J."/>
        </authorList>
    </citation>
    <scope>NUCLEOTIDE SEQUENCE</scope>
    <source>
        <strain evidence="7">CCC161011</strain>
    </source>
</reference>
<dbReference type="InterPro" id="IPR058518">
    <property type="entry name" value="DUF8205"/>
</dbReference>
<evidence type="ECO:0000256" key="4">
    <source>
        <dbReference type="PROSITE-ProRule" id="PRU00134"/>
    </source>
</evidence>
<evidence type="ECO:0000259" key="6">
    <source>
        <dbReference type="PROSITE" id="PS50865"/>
    </source>
</evidence>
<name>A0A8H6X3J1_9AGAR</name>
<feature type="domain" description="MYND-type" evidence="6">
    <location>
        <begin position="21"/>
        <end position="59"/>
    </location>
</feature>
<dbReference type="GO" id="GO:0005634">
    <property type="term" value="C:nucleus"/>
    <property type="evidence" value="ECO:0007669"/>
    <property type="project" value="TreeGrafter"/>
</dbReference>
<dbReference type="Pfam" id="PF26632">
    <property type="entry name" value="DUF8205"/>
    <property type="match status" value="1"/>
</dbReference>
<dbReference type="GO" id="GO:0000981">
    <property type="term" value="F:DNA-binding transcription factor activity, RNA polymerase II-specific"/>
    <property type="evidence" value="ECO:0007669"/>
    <property type="project" value="TreeGrafter"/>
</dbReference>
<evidence type="ECO:0000256" key="2">
    <source>
        <dbReference type="ARBA" id="ARBA00022771"/>
    </source>
</evidence>
<dbReference type="PANTHER" id="PTHR10237:SF14">
    <property type="entry name" value="MYND-TYPE DOMAIN-CONTAINING PROTEIN"/>
    <property type="match status" value="1"/>
</dbReference>
<evidence type="ECO:0000256" key="3">
    <source>
        <dbReference type="ARBA" id="ARBA00022833"/>
    </source>
</evidence>
<keyword evidence="1" id="KW-0479">Metal-binding</keyword>
<feature type="compositionally biased region" description="Low complexity" evidence="5">
    <location>
        <begin position="76"/>
        <end position="87"/>
    </location>
</feature>
<proteinExistence type="predicted"/>
<evidence type="ECO:0000256" key="1">
    <source>
        <dbReference type="ARBA" id="ARBA00022723"/>
    </source>
</evidence>
<sequence>MSASGLPAPVPNDEAKNKLGCSSCAKTEVELSRCSKCKSVCYCSKDCQQKDWPSHKRSCIRKSGTSSNKPSCNTGNPSHMPSSNPNSDFDALRWDSELFMKGLTSPAFSKYLQACFILHFDLLRFPRTDKPFIAQITVGNEPQDFRDFVKIFTGQPLGNGNIKGMVQLMSFYSYPPAEAAETQGWKRQIWELERERLLRRDDAAGLSVGIVQMTHIETYKCLAVGIIIDKPALDFVRTSKTLKYECPRTGKVIREVPLNVATCMEYLNTRIRDDLNDKMSLRTEMRPSDIKAIRDANGPRAYSDSYATLFLRGKMAREEIYRPLIRWTTEDYPLGSEPEVGGQA</sequence>
<keyword evidence="2 4" id="KW-0863">Zinc-finger</keyword>
<dbReference type="OrthoDB" id="5231159at2759"/>
<dbReference type="PANTHER" id="PTHR10237">
    <property type="entry name" value="DEFORMED EPIDERMAL AUTOREGULATORY FACTOR 1 HOMOLOG SUPPRESSIN"/>
    <property type="match status" value="1"/>
</dbReference>
<dbReference type="PROSITE" id="PS50865">
    <property type="entry name" value="ZF_MYND_2"/>
    <property type="match status" value="1"/>
</dbReference>
<comment type="caution">
    <text evidence="7">The sequence shown here is derived from an EMBL/GenBank/DDBJ whole genome shotgun (WGS) entry which is preliminary data.</text>
</comment>
<dbReference type="Proteomes" id="UP000620124">
    <property type="component" value="Unassembled WGS sequence"/>
</dbReference>
<organism evidence="7 8">
    <name type="scientific">Mycena venus</name>
    <dbReference type="NCBI Taxonomy" id="2733690"/>
    <lineage>
        <taxon>Eukaryota</taxon>
        <taxon>Fungi</taxon>
        <taxon>Dikarya</taxon>
        <taxon>Basidiomycota</taxon>
        <taxon>Agaricomycotina</taxon>
        <taxon>Agaricomycetes</taxon>
        <taxon>Agaricomycetidae</taxon>
        <taxon>Agaricales</taxon>
        <taxon>Marasmiineae</taxon>
        <taxon>Mycenaceae</taxon>
        <taxon>Mycena</taxon>
    </lineage>
</organism>
<dbReference type="Gene3D" id="6.10.140.2220">
    <property type="match status" value="1"/>
</dbReference>
<accession>A0A8H6X3J1</accession>
<evidence type="ECO:0000256" key="5">
    <source>
        <dbReference type="SAM" id="MobiDB-lite"/>
    </source>
</evidence>
<feature type="region of interest" description="Disordered" evidence="5">
    <location>
        <begin position="57"/>
        <end position="87"/>
    </location>
</feature>
<gene>
    <name evidence="7" type="ORF">MVEN_02367900</name>
</gene>
<protein>
    <submittedName>
        <fullName evidence="7">MYND-type domain-containing protein</fullName>
    </submittedName>
</protein>
<dbReference type="SUPFAM" id="SSF144232">
    <property type="entry name" value="HIT/MYND zinc finger-like"/>
    <property type="match status" value="1"/>
</dbReference>
<dbReference type="InterPro" id="IPR002893">
    <property type="entry name" value="Znf_MYND"/>
</dbReference>
<dbReference type="PROSITE" id="PS01360">
    <property type="entry name" value="ZF_MYND_1"/>
    <property type="match status" value="1"/>
</dbReference>
<evidence type="ECO:0000313" key="8">
    <source>
        <dbReference type="Proteomes" id="UP000620124"/>
    </source>
</evidence>
<dbReference type="Pfam" id="PF01753">
    <property type="entry name" value="zf-MYND"/>
    <property type="match status" value="1"/>
</dbReference>
<keyword evidence="8" id="KW-1185">Reference proteome</keyword>
<dbReference type="AlphaFoldDB" id="A0A8H6X3J1"/>
<dbReference type="InterPro" id="IPR024119">
    <property type="entry name" value="TF_DEAF-1"/>
</dbReference>
<keyword evidence="3" id="KW-0862">Zinc</keyword>